<dbReference type="AlphaFoldDB" id="A0AAV4RH04"/>
<gene>
    <name evidence="1" type="ORF">CEXT_58471</name>
</gene>
<proteinExistence type="predicted"/>
<accession>A0AAV4RH04</accession>
<evidence type="ECO:0000313" key="2">
    <source>
        <dbReference type="Proteomes" id="UP001054945"/>
    </source>
</evidence>
<dbReference type="EMBL" id="BPLR01007818">
    <property type="protein sequence ID" value="GIY19986.1"/>
    <property type="molecule type" value="Genomic_DNA"/>
</dbReference>
<organism evidence="1 2">
    <name type="scientific">Caerostris extrusa</name>
    <name type="common">Bark spider</name>
    <name type="synonym">Caerostris bankana</name>
    <dbReference type="NCBI Taxonomy" id="172846"/>
    <lineage>
        <taxon>Eukaryota</taxon>
        <taxon>Metazoa</taxon>
        <taxon>Ecdysozoa</taxon>
        <taxon>Arthropoda</taxon>
        <taxon>Chelicerata</taxon>
        <taxon>Arachnida</taxon>
        <taxon>Araneae</taxon>
        <taxon>Araneomorphae</taxon>
        <taxon>Entelegynae</taxon>
        <taxon>Araneoidea</taxon>
        <taxon>Araneidae</taxon>
        <taxon>Caerostris</taxon>
    </lineage>
</organism>
<protein>
    <submittedName>
        <fullName evidence="1">Uncharacterized protein</fullName>
    </submittedName>
</protein>
<reference evidence="1 2" key="1">
    <citation type="submission" date="2021-06" db="EMBL/GenBank/DDBJ databases">
        <title>Caerostris extrusa draft genome.</title>
        <authorList>
            <person name="Kono N."/>
            <person name="Arakawa K."/>
        </authorList>
    </citation>
    <scope>NUCLEOTIDE SEQUENCE [LARGE SCALE GENOMIC DNA]</scope>
</reference>
<name>A0AAV4RH04_CAEEX</name>
<sequence>MFRTVGILNWGINPANKYKICDLRGTITPYCFSQHGPQHGRIRFPELFKTLQRQKSEQHKLNYSALLCKRNLKDPLLTILMASNQIVKISSLRKVQPRHSIFLCLPIQDSSEEELPLKNIPPEGK</sequence>
<keyword evidence="2" id="KW-1185">Reference proteome</keyword>
<evidence type="ECO:0000313" key="1">
    <source>
        <dbReference type="EMBL" id="GIY19986.1"/>
    </source>
</evidence>
<comment type="caution">
    <text evidence="1">The sequence shown here is derived from an EMBL/GenBank/DDBJ whole genome shotgun (WGS) entry which is preliminary data.</text>
</comment>
<dbReference type="Proteomes" id="UP001054945">
    <property type="component" value="Unassembled WGS sequence"/>
</dbReference>